<gene>
    <name evidence="11" type="ORF">BDY17DRAFT_71620</name>
</gene>
<protein>
    <submittedName>
        <fullName evidence="11">Beta ketoadipyl CoA thiolase</fullName>
    </submittedName>
</protein>
<evidence type="ECO:0000259" key="9">
    <source>
        <dbReference type="Pfam" id="PF00108"/>
    </source>
</evidence>
<evidence type="ECO:0000256" key="1">
    <source>
        <dbReference type="ARBA" id="ARBA00001958"/>
    </source>
</evidence>
<dbReference type="GO" id="GO:0006635">
    <property type="term" value="P:fatty acid beta-oxidation"/>
    <property type="evidence" value="ECO:0007669"/>
    <property type="project" value="TreeGrafter"/>
</dbReference>
<organism evidence="11 12">
    <name type="scientific">Neohortaea acidophila</name>
    <dbReference type="NCBI Taxonomy" id="245834"/>
    <lineage>
        <taxon>Eukaryota</taxon>
        <taxon>Fungi</taxon>
        <taxon>Dikarya</taxon>
        <taxon>Ascomycota</taxon>
        <taxon>Pezizomycotina</taxon>
        <taxon>Dothideomycetes</taxon>
        <taxon>Dothideomycetidae</taxon>
        <taxon>Mycosphaerellales</taxon>
        <taxon>Teratosphaeriaceae</taxon>
        <taxon>Neohortaea</taxon>
    </lineage>
</organism>
<evidence type="ECO:0000256" key="5">
    <source>
        <dbReference type="ARBA" id="ARBA00023315"/>
    </source>
</evidence>
<reference evidence="11" key="1">
    <citation type="journal article" date="2020" name="Stud. Mycol.">
        <title>101 Dothideomycetes genomes: a test case for predicting lifestyles and emergence of pathogens.</title>
        <authorList>
            <person name="Haridas S."/>
            <person name="Albert R."/>
            <person name="Binder M."/>
            <person name="Bloem J."/>
            <person name="Labutti K."/>
            <person name="Salamov A."/>
            <person name="Andreopoulos B."/>
            <person name="Baker S."/>
            <person name="Barry K."/>
            <person name="Bills G."/>
            <person name="Bluhm B."/>
            <person name="Cannon C."/>
            <person name="Castanera R."/>
            <person name="Culley D."/>
            <person name="Daum C."/>
            <person name="Ezra D."/>
            <person name="Gonzalez J."/>
            <person name="Henrissat B."/>
            <person name="Kuo A."/>
            <person name="Liang C."/>
            <person name="Lipzen A."/>
            <person name="Lutzoni F."/>
            <person name="Magnuson J."/>
            <person name="Mondo S."/>
            <person name="Nolan M."/>
            <person name="Ohm R."/>
            <person name="Pangilinan J."/>
            <person name="Park H.-J."/>
            <person name="Ramirez L."/>
            <person name="Alfaro M."/>
            <person name="Sun H."/>
            <person name="Tritt A."/>
            <person name="Yoshinaga Y."/>
            <person name="Zwiers L.-H."/>
            <person name="Turgeon B."/>
            <person name="Goodwin S."/>
            <person name="Spatafora J."/>
            <person name="Crous P."/>
            <person name="Grigoriev I."/>
        </authorList>
    </citation>
    <scope>NUCLEOTIDE SEQUENCE</scope>
    <source>
        <strain evidence="11">CBS 113389</strain>
    </source>
</reference>
<feature type="domain" description="Thiolase N-terminal" evidence="9">
    <location>
        <begin position="31"/>
        <end position="284"/>
    </location>
</feature>
<dbReference type="InterPro" id="IPR002155">
    <property type="entry name" value="Thiolase"/>
</dbReference>
<dbReference type="Gene3D" id="3.40.47.10">
    <property type="match status" value="2"/>
</dbReference>
<evidence type="ECO:0000256" key="4">
    <source>
        <dbReference type="ARBA" id="ARBA00022679"/>
    </source>
</evidence>
<dbReference type="OrthoDB" id="5404651at2759"/>
<dbReference type="Pfam" id="PF02803">
    <property type="entry name" value="Thiolase_C"/>
    <property type="match status" value="1"/>
</dbReference>
<dbReference type="Pfam" id="PF00108">
    <property type="entry name" value="Thiolase_N"/>
    <property type="match status" value="1"/>
</dbReference>
<dbReference type="Proteomes" id="UP000799767">
    <property type="component" value="Unassembled WGS sequence"/>
</dbReference>
<dbReference type="GO" id="GO:0005777">
    <property type="term" value="C:peroxisome"/>
    <property type="evidence" value="ECO:0007669"/>
    <property type="project" value="TreeGrafter"/>
</dbReference>
<evidence type="ECO:0000256" key="3">
    <source>
        <dbReference type="ARBA" id="ARBA00010982"/>
    </source>
</evidence>
<evidence type="ECO:0000313" key="12">
    <source>
        <dbReference type="Proteomes" id="UP000799767"/>
    </source>
</evidence>
<dbReference type="InterPro" id="IPR050215">
    <property type="entry name" value="Thiolase-like_sf_Thiolase"/>
</dbReference>
<proteinExistence type="inferred from homology"/>
<dbReference type="GO" id="GO:0010124">
    <property type="term" value="P:phenylacetate catabolic process"/>
    <property type="evidence" value="ECO:0007669"/>
    <property type="project" value="TreeGrafter"/>
</dbReference>
<dbReference type="GO" id="GO:0003988">
    <property type="term" value="F:acetyl-CoA C-acyltransferase activity"/>
    <property type="evidence" value="ECO:0007669"/>
    <property type="project" value="UniProtKB-EC"/>
</dbReference>
<dbReference type="GeneID" id="54479646"/>
<feature type="active site" description="Proton acceptor" evidence="7">
    <location>
        <position position="400"/>
    </location>
</feature>
<evidence type="ECO:0000313" key="11">
    <source>
        <dbReference type="EMBL" id="KAF2486143.1"/>
    </source>
</evidence>
<dbReference type="PROSITE" id="PS00737">
    <property type="entry name" value="THIOLASE_2"/>
    <property type="match status" value="1"/>
</dbReference>
<dbReference type="PIRSF" id="PIRSF000429">
    <property type="entry name" value="Ac-CoA_Ac_transf"/>
    <property type="match status" value="1"/>
</dbReference>
<dbReference type="AlphaFoldDB" id="A0A6A6Q3B5"/>
<keyword evidence="5 8" id="KW-0012">Acyltransferase</keyword>
<dbReference type="InterPro" id="IPR020616">
    <property type="entry name" value="Thiolase_N"/>
</dbReference>
<comment type="pathway">
    <text evidence="2">Lipid metabolism; fatty acid metabolism.</text>
</comment>
<dbReference type="InterPro" id="IPR016039">
    <property type="entry name" value="Thiolase-like"/>
</dbReference>
<evidence type="ECO:0000259" key="10">
    <source>
        <dbReference type="Pfam" id="PF02803"/>
    </source>
</evidence>
<feature type="active site" description="Proton acceptor" evidence="7">
    <location>
        <position position="370"/>
    </location>
</feature>
<dbReference type="NCBIfam" id="TIGR01930">
    <property type="entry name" value="AcCoA-C-Actrans"/>
    <property type="match status" value="1"/>
</dbReference>
<dbReference type="InterPro" id="IPR020613">
    <property type="entry name" value="Thiolase_CS"/>
</dbReference>
<dbReference type="CDD" id="cd00751">
    <property type="entry name" value="thiolase"/>
    <property type="match status" value="1"/>
</dbReference>
<evidence type="ECO:0000256" key="7">
    <source>
        <dbReference type="PIRSR" id="PIRSR000429-1"/>
    </source>
</evidence>
<dbReference type="PANTHER" id="PTHR43853:SF10">
    <property type="entry name" value="ACETYL-COA C-ACETYLTRANSFERASE"/>
    <property type="match status" value="1"/>
</dbReference>
<sequence>MATERLQSILSHVAPNASPIDRITQKRADDVVITLALRTPLCKAKKGGFKDTPLDALLFRLLEQVVKKSNVDPQQFGDICLGNVRDGTAVYHLRASSLAAGFPVTTAASTTNRFCSSSLTATQHIANEVASGLIDVGVAVGAETLSFGNVRLNRPFVDEVRNANQSALDCEQPMGQTSETVGTEFNITREMQDHYAVESYRRAELAQKSGWFDDEIVPVTVKVKGKDGTETEKTITKDEIRYGTTYESISKLPPSFAEFGDKSHAGNSSQVTDGAAAIVLMKRSKALELRQPILGKYVGTAIAGLEPRIMGIGPVFAIPKLLSNHNLSINDIDVIEINEAFASMAVYCRDRLGIEWEKLNPRGGAIALGHPFGMTGVRQIVCGLSECRRRKAKILVTSMCMGTGMGMAGLFVSEQ</sequence>
<feature type="active site" description="Acyl-thioester intermediate" evidence="7">
    <location>
        <position position="115"/>
    </location>
</feature>
<feature type="domain" description="Thiolase C-terminal" evidence="10">
    <location>
        <begin position="293"/>
        <end position="411"/>
    </location>
</feature>
<evidence type="ECO:0000256" key="6">
    <source>
        <dbReference type="ARBA" id="ARBA00047605"/>
    </source>
</evidence>
<evidence type="ECO:0000256" key="2">
    <source>
        <dbReference type="ARBA" id="ARBA00004872"/>
    </source>
</evidence>
<accession>A0A6A6Q3B5</accession>
<keyword evidence="12" id="KW-1185">Reference proteome</keyword>
<dbReference type="SUPFAM" id="SSF53901">
    <property type="entry name" value="Thiolase-like"/>
    <property type="match status" value="2"/>
</dbReference>
<dbReference type="EMBL" id="MU001632">
    <property type="protein sequence ID" value="KAF2486143.1"/>
    <property type="molecule type" value="Genomic_DNA"/>
</dbReference>
<evidence type="ECO:0000256" key="8">
    <source>
        <dbReference type="RuleBase" id="RU003557"/>
    </source>
</evidence>
<dbReference type="RefSeq" id="XP_033592712.1">
    <property type="nucleotide sequence ID" value="XM_033738644.1"/>
</dbReference>
<dbReference type="InterPro" id="IPR020617">
    <property type="entry name" value="Thiolase_C"/>
</dbReference>
<comment type="similarity">
    <text evidence="3 8">Belongs to the thiolase-like superfamily. Thiolase family.</text>
</comment>
<comment type="catalytic activity">
    <reaction evidence="6">
        <text>an acyl-CoA + acetyl-CoA = a 3-oxoacyl-CoA + CoA</text>
        <dbReference type="Rhea" id="RHEA:21564"/>
        <dbReference type="ChEBI" id="CHEBI:57287"/>
        <dbReference type="ChEBI" id="CHEBI:57288"/>
        <dbReference type="ChEBI" id="CHEBI:58342"/>
        <dbReference type="ChEBI" id="CHEBI:90726"/>
        <dbReference type="EC" id="2.3.1.16"/>
    </reaction>
</comment>
<keyword evidence="4 8" id="KW-0808">Transferase</keyword>
<name>A0A6A6Q3B5_9PEZI</name>
<dbReference type="PANTHER" id="PTHR43853">
    <property type="entry name" value="3-KETOACYL-COA THIOLASE, PEROXISOMAL"/>
    <property type="match status" value="1"/>
</dbReference>
<comment type="cofactor">
    <cofactor evidence="1">
        <name>K(+)</name>
        <dbReference type="ChEBI" id="CHEBI:29103"/>
    </cofactor>
</comment>